<evidence type="ECO:0000259" key="3">
    <source>
        <dbReference type="Pfam" id="PF06400"/>
    </source>
</evidence>
<feature type="chain" id="PRO_5044855227" description="Alpha-2-macroglobulin receptor-associated protein" evidence="2">
    <location>
        <begin position="25"/>
        <end position="335"/>
    </location>
</feature>
<accession>A0ABD6E1J4</accession>
<organism evidence="5 6">
    <name type="scientific">Gnathostoma spinigerum</name>
    <dbReference type="NCBI Taxonomy" id="75299"/>
    <lineage>
        <taxon>Eukaryota</taxon>
        <taxon>Metazoa</taxon>
        <taxon>Ecdysozoa</taxon>
        <taxon>Nematoda</taxon>
        <taxon>Chromadorea</taxon>
        <taxon>Rhabditida</taxon>
        <taxon>Spirurina</taxon>
        <taxon>Gnathostomatomorpha</taxon>
        <taxon>Gnathostomatoidea</taxon>
        <taxon>Gnathostomatidae</taxon>
        <taxon>Gnathostoma</taxon>
    </lineage>
</organism>
<feature type="domain" description="Alpha-2-macroglobulin receptor-associated protein" evidence="3">
    <location>
        <begin position="32"/>
        <end position="108"/>
    </location>
</feature>
<feature type="signal peptide" evidence="2">
    <location>
        <begin position="1"/>
        <end position="24"/>
    </location>
</feature>
<sequence length="335" mass="39936">MEWSGSYLLILNGLLQVLIQFVFAELSAENVVIESDGPFRMSKINYVWRKAIRHIRDDSHQKRLMKELEKYDEMYRIIKTNEVKNEKLNNEQVDRKLEAVLEKYNLSGAVKAFNEKMKWRSDHDRKIQKEEPEHHSVNFSNPRSQKLWNMLTASSLSADRLRDLSNEIQKYEEKVAEYDAEIVKFNDILQSNRIEKVGESDKKSTPSSSDLKKHFAELEKSYENLYAKVKRAIEGRFQNEKVQKLWEMTMDNQRISPNELKEIEIELRHLDRQLMKLKFHEEERMASNKVLEDMGKSGVYSESMKEFEEENERLRRKMRRLEKSLTSRISVHTEL</sequence>
<dbReference type="EMBL" id="JBGFUD010000041">
    <property type="protein sequence ID" value="MFH4973460.1"/>
    <property type="molecule type" value="Genomic_DNA"/>
</dbReference>
<proteinExistence type="predicted"/>
<keyword evidence="1" id="KW-0175">Coiled coil</keyword>
<dbReference type="InterPro" id="IPR036744">
    <property type="entry name" value="RAP_sf"/>
</dbReference>
<dbReference type="InterPro" id="IPR038003">
    <property type="entry name" value="A2-macroglobuin_RAP"/>
</dbReference>
<dbReference type="PANTHER" id="PTHR16560:SF2">
    <property type="entry name" value="ALPHA-2-MACROGLOBULIN RECEPTOR-ASSOCIATED PROTEIN"/>
    <property type="match status" value="1"/>
</dbReference>
<dbReference type="InterPro" id="IPR009066">
    <property type="entry name" value="MG_RAP_rcpt_1"/>
</dbReference>
<protein>
    <recommendedName>
        <fullName evidence="7">Alpha-2-macroglobulin receptor-associated protein</fullName>
    </recommendedName>
</protein>
<dbReference type="AlphaFoldDB" id="A0ABD6E1J4"/>
<feature type="domain" description="Alpha-2-macroglobulin RAP C-terminal" evidence="4">
    <location>
        <begin position="190"/>
        <end position="335"/>
    </location>
</feature>
<gene>
    <name evidence="5" type="ORF">AB6A40_000169</name>
</gene>
<keyword evidence="2" id="KW-0732">Signal</keyword>
<dbReference type="InterPro" id="IPR010483">
    <property type="entry name" value="Alpha_2_MRAP_C"/>
</dbReference>
<evidence type="ECO:0000256" key="1">
    <source>
        <dbReference type="SAM" id="Coils"/>
    </source>
</evidence>
<evidence type="ECO:0000259" key="4">
    <source>
        <dbReference type="Pfam" id="PF06401"/>
    </source>
</evidence>
<dbReference type="Proteomes" id="UP001608902">
    <property type="component" value="Unassembled WGS sequence"/>
</dbReference>
<evidence type="ECO:0000256" key="2">
    <source>
        <dbReference type="SAM" id="SignalP"/>
    </source>
</evidence>
<feature type="coiled-coil region" evidence="1">
    <location>
        <begin position="260"/>
        <end position="324"/>
    </location>
</feature>
<dbReference type="Pfam" id="PF06400">
    <property type="entry name" value="Alpha-2-MRAP_N"/>
    <property type="match status" value="1"/>
</dbReference>
<name>A0ABD6E1J4_9BILA</name>
<comment type="caution">
    <text evidence="5">The sequence shown here is derived from an EMBL/GenBank/DDBJ whole genome shotgun (WGS) entry which is preliminary data.</text>
</comment>
<feature type="coiled-coil region" evidence="1">
    <location>
        <begin position="154"/>
        <end position="188"/>
    </location>
</feature>
<dbReference type="PANTHER" id="PTHR16560">
    <property type="entry name" value="ALPHA-2-MACROGLOBULIN RECEPTOR-ASSOCIATED PROTEIN"/>
    <property type="match status" value="1"/>
</dbReference>
<dbReference type="Pfam" id="PF06401">
    <property type="entry name" value="Alpha-2-MRAP_C"/>
    <property type="match status" value="1"/>
</dbReference>
<keyword evidence="6" id="KW-1185">Reference proteome</keyword>
<dbReference type="SUPFAM" id="SSF47045">
    <property type="entry name" value="RAP domain-like"/>
    <property type="match status" value="3"/>
</dbReference>
<evidence type="ECO:0000313" key="6">
    <source>
        <dbReference type="Proteomes" id="UP001608902"/>
    </source>
</evidence>
<dbReference type="Gene3D" id="1.20.81.10">
    <property type="entry name" value="RAP domain"/>
    <property type="match status" value="3"/>
</dbReference>
<evidence type="ECO:0000313" key="5">
    <source>
        <dbReference type="EMBL" id="MFH4973460.1"/>
    </source>
</evidence>
<evidence type="ECO:0008006" key="7">
    <source>
        <dbReference type="Google" id="ProtNLM"/>
    </source>
</evidence>
<reference evidence="5 6" key="1">
    <citation type="submission" date="2024-08" db="EMBL/GenBank/DDBJ databases">
        <title>Gnathostoma spinigerum genome.</title>
        <authorList>
            <person name="Gonzalez-Bertolin B."/>
            <person name="Monzon S."/>
            <person name="Zaballos A."/>
            <person name="Jimenez P."/>
            <person name="Dekumyoy P."/>
            <person name="Varona S."/>
            <person name="Cuesta I."/>
            <person name="Sumanam S."/>
            <person name="Adisakwattana P."/>
            <person name="Gasser R.B."/>
            <person name="Hernandez-Gonzalez A."/>
            <person name="Young N.D."/>
            <person name="Perteguer M.J."/>
        </authorList>
    </citation>
    <scope>NUCLEOTIDE SEQUENCE [LARGE SCALE GENOMIC DNA]</scope>
    <source>
        <strain evidence="5">AL3</strain>
        <tissue evidence="5">Liver</tissue>
    </source>
</reference>